<accession>A0AAN8T2L9</accession>
<dbReference type="Proteomes" id="UP001371456">
    <property type="component" value="Unassembled WGS sequence"/>
</dbReference>
<dbReference type="GO" id="GO:0032446">
    <property type="term" value="P:protein modification by small protein conjugation"/>
    <property type="evidence" value="ECO:0007669"/>
    <property type="project" value="TreeGrafter"/>
</dbReference>
<keyword evidence="3" id="KW-0808">Transferase</keyword>
<name>A0AAN8T2L9_SOLBU</name>
<keyword evidence="8" id="KW-1185">Reference proteome</keyword>
<gene>
    <name evidence="7" type="ORF">RDI58_022408</name>
</gene>
<reference evidence="7 8" key="1">
    <citation type="submission" date="2024-02" db="EMBL/GenBank/DDBJ databases">
        <title>de novo genome assembly of Solanum bulbocastanum strain 11H21.</title>
        <authorList>
            <person name="Hosaka A.J."/>
        </authorList>
    </citation>
    <scope>NUCLEOTIDE SEQUENCE [LARGE SCALE GENOMIC DNA]</scope>
    <source>
        <tissue evidence="7">Young leaves</tissue>
    </source>
</reference>
<keyword evidence="5" id="KW-0072">Autophagy</keyword>
<comment type="similarity">
    <text evidence="1">Belongs to the ATG10 family.</text>
</comment>
<evidence type="ECO:0000256" key="2">
    <source>
        <dbReference type="ARBA" id="ARBA00021099"/>
    </source>
</evidence>
<evidence type="ECO:0000313" key="7">
    <source>
        <dbReference type="EMBL" id="KAK6780224.1"/>
    </source>
</evidence>
<evidence type="ECO:0000256" key="3">
    <source>
        <dbReference type="ARBA" id="ARBA00022679"/>
    </source>
</evidence>
<dbReference type="PANTHER" id="PTHR14957">
    <property type="entry name" value="UBIQUITIN-LIKE-CONJUGATING ENZYME ATG10"/>
    <property type="match status" value="1"/>
</dbReference>
<dbReference type="GO" id="GO:0061651">
    <property type="term" value="F:Atg12 conjugating enzyme activity"/>
    <property type="evidence" value="ECO:0007669"/>
    <property type="project" value="TreeGrafter"/>
</dbReference>
<dbReference type="PANTHER" id="PTHR14957:SF1">
    <property type="entry name" value="UBIQUITIN-LIKE-CONJUGATING ENZYME ATG10"/>
    <property type="match status" value="1"/>
</dbReference>
<keyword evidence="4" id="KW-0833">Ubl conjugation pathway</keyword>
<evidence type="ECO:0000313" key="8">
    <source>
        <dbReference type="Proteomes" id="UP001371456"/>
    </source>
</evidence>
<dbReference type="InterPro" id="IPR007135">
    <property type="entry name" value="Atg3/Atg10"/>
</dbReference>
<organism evidence="7 8">
    <name type="scientific">Solanum bulbocastanum</name>
    <name type="common">Wild potato</name>
    <dbReference type="NCBI Taxonomy" id="147425"/>
    <lineage>
        <taxon>Eukaryota</taxon>
        <taxon>Viridiplantae</taxon>
        <taxon>Streptophyta</taxon>
        <taxon>Embryophyta</taxon>
        <taxon>Tracheophyta</taxon>
        <taxon>Spermatophyta</taxon>
        <taxon>Magnoliopsida</taxon>
        <taxon>eudicotyledons</taxon>
        <taxon>Gunneridae</taxon>
        <taxon>Pentapetalae</taxon>
        <taxon>asterids</taxon>
        <taxon>lamiids</taxon>
        <taxon>Solanales</taxon>
        <taxon>Solanaceae</taxon>
        <taxon>Solanoideae</taxon>
        <taxon>Solaneae</taxon>
        <taxon>Solanum</taxon>
    </lineage>
</organism>
<dbReference type="Pfam" id="PF03987">
    <property type="entry name" value="Autophagy_act_C"/>
    <property type="match status" value="1"/>
</dbReference>
<evidence type="ECO:0000256" key="1">
    <source>
        <dbReference type="ARBA" id="ARBA00005696"/>
    </source>
</evidence>
<evidence type="ECO:0000256" key="5">
    <source>
        <dbReference type="ARBA" id="ARBA00023006"/>
    </source>
</evidence>
<dbReference type="GO" id="GO:0000045">
    <property type="term" value="P:autophagosome assembly"/>
    <property type="evidence" value="ECO:0007669"/>
    <property type="project" value="TreeGrafter"/>
</dbReference>
<protein>
    <recommendedName>
        <fullName evidence="2">Ubiquitin-like-conjugating enzyme ATG10</fullName>
    </recommendedName>
    <alternativeName>
        <fullName evidence="6">Autophagy-related protein 10</fullName>
    </alternativeName>
</protein>
<evidence type="ECO:0000256" key="6">
    <source>
        <dbReference type="ARBA" id="ARBA00029833"/>
    </source>
</evidence>
<comment type="caution">
    <text evidence="7">The sequence shown here is derived from an EMBL/GenBank/DDBJ whole genome shotgun (WGS) entry which is preliminary data.</text>
</comment>
<dbReference type="Gene3D" id="3.30.1460.50">
    <property type="match status" value="1"/>
</dbReference>
<evidence type="ECO:0000256" key="4">
    <source>
        <dbReference type="ARBA" id="ARBA00022786"/>
    </source>
</evidence>
<dbReference type="GO" id="GO:0005829">
    <property type="term" value="C:cytosol"/>
    <property type="evidence" value="ECO:0007669"/>
    <property type="project" value="TreeGrafter"/>
</dbReference>
<dbReference type="GO" id="GO:0000422">
    <property type="term" value="P:autophagy of mitochondrion"/>
    <property type="evidence" value="ECO:0007669"/>
    <property type="project" value="TreeGrafter"/>
</dbReference>
<dbReference type="EMBL" id="JBANQN010000009">
    <property type="protein sequence ID" value="KAK6780224.1"/>
    <property type="molecule type" value="Genomic_DNA"/>
</dbReference>
<sequence>MSSFSLWDGTITSTQFHHAASTFSEIWNNFDLGFPHWSWNNCPNKPGFAATKLQGYLSLENMILPRTTEEECVLAGMEDLTCSSEDIFNDTAILVQKDSKERHHYDFHVIYSSSFRVPVLYFRAYCSDGEPLAIEDLEKDFPAYTAQELAVSKWTFITREEHPYLNRPWYTLHPCGTSEWMKLLFSNEPSVVSQGGVAIEKYLTSWFSVVSPVFGFKIPLKFSTFINSTPSKFGNVATMLKVKFIEFVLGLMLSSQMRMDHQVEAGGRLMEDGDWCGGGGEGEVLGEI</sequence>
<proteinExistence type="inferred from homology"/>
<dbReference type="AlphaFoldDB" id="A0AAN8T2L9"/>